<evidence type="ECO:0000259" key="5">
    <source>
        <dbReference type="Pfam" id="PF13178"/>
    </source>
</evidence>
<proteinExistence type="inferred from homology"/>
<dbReference type="GO" id="GO:0005516">
    <property type="term" value="F:calmodulin binding"/>
    <property type="evidence" value="ECO:0007669"/>
    <property type="project" value="UniProtKB-KW"/>
</dbReference>
<feature type="compositionally biased region" description="Basic and acidic residues" evidence="4">
    <location>
        <begin position="731"/>
        <end position="742"/>
    </location>
</feature>
<feature type="compositionally biased region" description="Low complexity" evidence="4">
    <location>
        <begin position="426"/>
        <end position="436"/>
    </location>
</feature>
<evidence type="ECO:0000256" key="2">
    <source>
        <dbReference type="ARBA" id="ARBA00024341"/>
    </source>
</evidence>
<evidence type="ECO:0000256" key="4">
    <source>
        <dbReference type="SAM" id="MobiDB-lite"/>
    </source>
</evidence>
<name>A0A8T0GCJ2_CERPU</name>
<feature type="region of interest" description="Disordered" evidence="4">
    <location>
        <begin position="1"/>
        <end position="26"/>
    </location>
</feature>
<evidence type="ECO:0000256" key="1">
    <source>
        <dbReference type="ARBA" id="ARBA00022860"/>
    </source>
</evidence>
<feature type="compositionally biased region" description="Polar residues" evidence="4">
    <location>
        <begin position="385"/>
        <end position="425"/>
    </location>
</feature>
<feature type="compositionally biased region" description="Basic and acidic residues" evidence="4">
    <location>
        <begin position="94"/>
        <end position="112"/>
    </location>
</feature>
<dbReference type="Pfam" id="PF00612">
    <property type="entry name" value="IQ"/>
    <property type="match status" value="1"/>
</dbReference>
<feature type="region of interest" description="Disordered" evidence="4">
    <location>
        <begin position="692"/>
        <end position="781"/>
    </location>
</feature>
<dbReference type="Proteomes" id="UP000822688">
    <property type="component" value="Chromosome 11"/>
</dbReference>
<comment type="subunit">
    <text evidence="3">Binds to multiple calmodulin (CaM) in the presence of Ca(2+) and CaM-like proteins.</text>
</comment>
<dbReference type="PANTHER" id="PTHR32295:SF280">
    <property type="entry name" value="DUF4005 DOMAIN-CONTAINING PROTEIN"/>
    <property type="match status" value="1"/>
</dbReference>
<organism evidence="6 7">
    <name type="scientific">Ceratodon purpureus</name>
    <name type="common">Fire moss</name>
    <name type="synonym">Dicranum purpureum</name>
    <dbReference type="NCBI Taxonomy" id="3225"/>
    <lineage>
        <taxon>Eukaryota</taxon>
        <taxon>Viridiplantae</taxon>
        <taxon>Streptophyta</taxon>
        <taxon>Embryophyta</taxon>
        <taxon>Bryophyta</taxon>
        <taxon>Bryophytina</taxon>
        <taxon>Bryopsida</taxon>
        <taxon>Dicranidae</taxon>
        <taxon>Pseudoditrichales</taxon>
        <taxon>Ditrichaceae</taxon>
        <taxon>Ceratodon</taxon>
    </lineage>
</organism>
<protein>
    <recommendedName>
        <fullName evidence="5">DUF4005 domain-containing protein</fullName>
    </recommendedName>
</protein>
<dbReference type="InterPro" id="IPR000048">
    <property type="entry name" value="IQ_motif_EF-hand-BS"/>
</dbReference>
<feature type="region of interest" description="Disordered" evidence="4">
    <location>
        <begin position="302"/>
        <end position="337"/>
    </location>
</feature>
<dbReference type="PANTHER" id="PTHR32295">
    <property type="entry name" value="IQ-DOMAIN 5-RELATED"/>
    <property type="match status" value="1"/>
</dbReference>
<feature type="compositionally biased region" description="Polar residues" evidence="4">
    <location>
        <begin position="705"/>
        <end position="726"/>
    </location>
</feature>
<dbReference type="EMBL" id="CM026432">
    <property type="protein sequence ID" value="KAG0555749.1"/>
    <property type="molecule type" value="Genomic_DNA"/>
</dbReference>
<dbReference type="Pfam" id="PF13178">
    <property type="entry name" value="DUF4005"/>
    <property type="match status" value="1"/>
</dbReference>
<feature type="region of interest" description="Disordered" evidence="4">
    <location>
        <begin position="642"/>
        <end position="661"/>
    </location>
</feature>
<gene>
    <name evidence="6" type="ORF">KC19_11G001400</name>
</gene>
<dbReference type="InterPro" id="IPR025064">
    <property type="entry name" value="DUF4005"/>
</dbReference>
<comment type="similarity">
    <text evidence="2">Belongs to the IQD family.</text>
</comment>
<feature type="region of interest" description="Disordered" evidence="4">
    <location>
        <begin position="56"/>
        <end position="132"/>
    </location>
</feature>
<feature type="compositionally biased region" description="Polar residues" evidence="4">
    <location>
        <begin position="447"/>
        <end position="469"/>
    </location>
</feature>
<evidence type="ECO:0000256" key="3">
    <source>
        <dbReference type="ARBA" id="ARBA00024378"/>
    </source>
</evidence>
<accession>A0A8T0GCJ2</accession>
<feature type="compositionally biased region" description="Low complexity" evidence="4">
    <location>
        <begin position="522"/>
        <end position="538"/>
    </location>
</feature>
<feature type="compositionally biased region" description="Polar residues" evidence="4">
    <location>
        <begin position="539"/>
        <end position="561"/>
    </location>
</feature>
<reference evidence="6 7" key="1">
    <citation type="submission" date="2020-06" db="EMBL/GenBank/DDBJ databases">
        <title>WGS assembly of Ceratodon purpureus strain R40.</title>
        <authorList>
            <person name="Carey S.B."/>
            <person name="Jenkins J."/>
            <person name="Shu S."/>
            <person name="Lovell J.T."/>
            <person name="Sreedasyam A."/>
            <person name="Maumus F."/>
            <person name="Tiley G.P."/>
            <person name="Fernandez-Pozo N."/>
            <person name="Barry K."/>
            <person name="Chen C."/>
            <person name="Wang M."/>
            <person name="Lipzen A."/>
            <person name="Daum C."/>
            <person name="Saski C.A."/>
            <person name="Payton A.C."/>
            <person name="Mcbreen J.C."/>
            <person name="Conrad R.E."/>
            <person name="Kollar L.M."/>
            <person name="Olsson S."/>
            <person name="Huttunen S."/>
            <person name="Landis J.B."/>
            <person name="Wickett N.J."/>
            <person name="Johnson M.G."/>
            <person name="Rensing S.A."/>
            <person name="Grimwood J."/>
            <person name="Schmutz J."/>
            <person name="Mcdaniel S.F."/>
        </authorList>
    </citation>
    <scope>NUCLEOTIDE SEQUENCE [LARGE SCALE GENOMIC DNA]</scope>
    <source>
        <strain evidence="6 7">R40</strain>
    </source>
</reference>
<feature type="domain" description="DUF4005" evidence="5">
    <location>
        <begin position="446"/>
        <end position="532"/>
    </location>
</feature>
<dbReference type="CDD" id="cd23767">
    <property type="entry name" value="IQCD"/>
    <property type="match status" value="1"/>
</dbReference>
<keyword evidence="7" id="KW-1185">Reference proteome</keyword>
<comment type="caution">
    <text evidence="6">The sequence shown here is derived from an EMBL/GenBank/DDBJ whole genome shotgun (WGS) entry which is preliminary data.</text>
</comment>
<feature type="compositionally biased region" description="Basic and acidic residues" evidence="4">
    <location>
        <begin position="651"/>
        <end position="661"/>
    </location>
</feature>
<evidence type="ECO:0000313" key="7">
    <source>
        <dbReference type="Proteomes" id="UP000822688"/>
    </source>
</evidence>
<sequence length="781" mass="86455">MRGGCLSLAHASPGPEIRRESPDEVTARSSCLQATIAKSGRSWRSMGASSKFFKSLISGKRGGGGGGVIVAPSVPTKALPDTTKAPSTAGSEKAVSEKAPSELSHQSEKDDVVLSVSSQKKQGEKSNEKGHKRWTLWRHGTECDQDAEQQEVMSSGAVMSSYSQEFKMEQLQVMIDEVSTESPSPNSHSIVVAEWAAIRIQTAFRGFLARRALRALKGLVRLQALVRGHTVRRQAAITLRCMQALVRVQARVRARRVRMSQQGLAVQRTISHRRLIEAQLRESELGWCASSRTKQDLQAKLQQRQEGLMKRERARAYANSRQWRPESHGGSSQVYFNNEGDKPHWGWSWLERWMAARPWENRPLKDAHDSSPSKNAKAPMDDNQENQSLHSGLNDSPTQSQSQAVHQGNFDNNSKRTSPITSTLIQLQRQQRQMLQGCNDSGPVESDASSPPGSISNTQSNSENAQCSVRRSYMAATKSAQAKVRPQSTPKQRIASSDEEQLHSKIKKRSSLPVRESRDSSRAAASSSVSPNNSQATSRNSSGRGARSQHNGDSASQPSHKPTTRRSDTASSAYNPDRPASTRRSQAGNFMSASYNMDRGSRKASDILASAYKAGRSGSQKGAGDFMHQSYNLGRTSRRHEDFLTSSYNQERVDRPRRSTMEVRQATLESSTKKDEFLAHFNADKSRKKDILSQSLNYERPSQKIKPSSTTSSGDFVPQYNRSGQPRASRRSGEFSRNDRSSSRGGDFMQRSYQSDRPPLGQSGDFASITSAYGDFRKPLR</sequence>
<keyword evidence="1" id="KW-0112">Calmodulin-binding</keyword>
<evidence type="ECO:0000313" key="6">
    <source>
        <dbReference type="EMBL" id="KAG0555749.1"/>
    </source>
</evidence>
<feature type="compositionally biased region" description="Basic and acidic residues" evidence="4">
    <location>
        <begin position="16"/>
        <end position="26"/>
    </location>
</feature>
<dbReference type="OrthoDB" id="1972919at2759"/>
<dbReference type="AlphaFoldDB" id="A0A8T0GCJ2"/>
<feature type="compositionally biased region" description="Polar residues" evidence="4">
    <location>
        <begin position="486"/>
        <end position="495"/>
    </location>
</feature>
<feature type="compositionally biased region" description="Polar residues" evidence="4">
    <location>
        <begin position="582"/>
        <end position="595"/>
    </location>
</feature>
<dbReference type="PROSITE" id="PS50096">
    <property type="entry name" value="IQ"/>
    <property type="match status" value="2"/>
</dbReference>
<feature type="region of interest" description="Disordered" evidence="4">
    <location>
        <begin position="363"/>
        <end position="599"/>
    </location>
</feature>